<evidence type="ECO:0000313" key="2">
    <source>
        <dbReference type="EMBL" id="QTE22431.1"/>
    </source>
</evidence>
<evidence type="ECO:0008006" key="4">
    <source>
        <dbReference type="Google" id="ProtNLM"/>
    </source>
</evidence>
<dbReference type="Proteomes" id="UP000663920">
    <property type="component" value="Chromosome"/>
</dbReference>
<accession>A0A975CM25</accession>
<name>A0A975CM25_9FLAO</name>
<evidence type="ECO:0000256" key="1">
    <source>
        <dbReference type="SAM" id="Phobius"/>
    </source>
</evidence>
<keyword evidence="1" id="KW-0812">Transmembrane</keyword>
<evidence type="ECO:0000313" key="3">
    <source>
        <dbReference type="Proteomes" id="UP000663920"/>
    </source>
</evidence>
<gene>
    <name evidence="2" type="ORF">J3359_16760</name>
</gene>
<sequence length="58" mass="6362">MKNLQKFNVEELYLEESKNINGGIGILAGIGLAILGMAIYEHGKEFVAGMFNPFTSNE</sequence>
<organism evidence="2 3">
    <name type="scientific">Polaribacter cellanae</name>
    <dbReference type="NCBI Taxonomy" id="2818493"/>
    <lineage>
        <taxon>Bacteria</taxon>
        <taxon>Pseudomonadati</taxon>
        <taxon>Bacteroidota</taxon>
        <taxon>Flavobacteriia</taxon>
        <taxon>Flavobacteriales</taxon>
        <taxon>Flavobacteriaceae</taxon>
    </lineage>
</organism>
<dbReference type="EMBL" id="CP071869">
    <property type="protein sequence ID" value="QTE22431.1"/>
    <property type="molecule type" value="Genomic_DNA"/>
</dbReference>
<dbReference type="AlphaFoldDB" id="A0A975CM25"/>
<proteinExistence type="predicted"/>
<keyword evidence="3" id="KW-1185">Reference proteome</keyword>
<keyword evidence="1" id="KW-0472">Membrane</keyword>
<reference evidence="2 3" key="1">
    <citation type="submission" date="2021-03" db="EMBL/GenBank/DDBJ databases">
        <title>Complete genome of Polaribacter_sp.SM13.</title>
        <authorList>
            <person name="Jeong S.W."/>
            <person name="Bae J.W."/>
        </authorList>
    </citation>
    <scope>NUCLEOTIDE SEQUENCE [LARGE SCALE GENOMIC DNA]</scope>
    <source>
        <strain evidence="2 3">SM13</strain>
    </source>
</reference>
<keyword evidence="1" id="KW-1133">Transmembrane helix</keyword>
<dbReference type="KEGG" id="pcea:J3359_16760"/>
<protein>
    <recommendedName>
        <fullName evidence="4">Class IIb bacteriocin, lactobin A/cerein 7B family</fullName>
    </recommendedName>
</protein>
<feature type="transmembrane region" description="Helical" evidence="1">
    <location>
        <begin position="20"/>
        <end position="40"/>
    </location>
</feature>
<dbReference type="RefSeq" id="WP_208078239.1">
    <property type="nucleotide sequence ID" value="NZ_CP071869.1"/>
</dbReference>